<organism evidence="2 3">
    <name type="scientific">Mesobacillus maritimus</name>
    <dbReference type="NCBI Taxonomy" id="1643336"/>
    <lineage>
        <taxon>Bacteria</taxon>
        <taxon>Bacillati</taxon>
        <taxon>Bacillota</taxon>
        <taxon>Bacilli</taxon>
        <taxon>Bacillales</taxon>
        <taxon>Bacillaceae</taxon>
        <taxon>Mesobacillus</taxon>
    </lineage>
</organism>
<dbReference type="PROSITE" id="PS51257">
    <property type="entry name" value="PROKAR_LIPOPROTEIN"/>
    <property type="match status" value="1"/>
</dbReference>
<reference evidence="2 3" key="1">
    <citation type="submission" date="2020-07" db="EMBL/GenBank/DDBJ databases">
        <title>Fungal Genomes of the International Space Station.</title>
        <authorList>
            <person name="Seuylemezian A."/>
            <person name="Singh N.K."/>
            <person name="Wood J."/>
            <person name="Venkateswaran K."/>
        </authorList>
    </citation>
    <scope>NUCLEOTIDE SEQUENCE [LARGE SCALE GENOMIC DNA]</scope>
    <source>
        <strain evidence="2 3">PL-B2</strain>
    </source>
</reference>
<name>A0ABS7K3Z7_9BACI</name>
<feature type="signal peptide" evidence="1">
    <location>
        <begin position="1"/>
        <end position="20"/>
    </location>
</feature>
<accession>A0ABS7K3Z7</accession>
<sequence length="55" mass="6064">MKIKFIALLLITVLVLSACGQSGLDEPVTLLNQDNEEVTFPTGEPVVFFFITSYT</sequence>
<evidence type="ECO:0000256" key="1">
    <source>
        <dbReference type="SAM" id="SignalP"/>
    </source>
</evidence>
<keyword evidence="3" id="KW-1185">Reference proteome</keyword>
<comment type="caution">
    <text evidence="2">The sequence shown here is derived from an EMBL/GenBank/DDBJ whole genome shotgun (WGS) entry which is preliminary data.</text>
</comment>
<evidence type="ECO:0000313" key="3">
    <source>
        <dbReference type="Proteomes" id="UP000769780"/>
    </source>
</evidence>
<dbReference type="RefSeq" id="WP_221873101.1">
    <property type="nucleotide sequence ID" value="NZ_JACWFH010000009.1"/>
</dbReference>
<proteinExistence type="predicted"/>
<dbReference type="EMBL" id="JACWFH010000009">
    <property type="protein sequence ID" value="MBY0096871.1"/>
    <property type="molecule type" value="Genomic_DNA"/>
</dbReference>
<protein>
    <submittedName>
        <fullName evidence="2">Uncharacterized protein</fullName>
    </submittedName>
</protein>
<feature type="chain" id="PRO_5046347874" evidence="1">
    <location>
        <begin position="21"/>
        <end position="55"/>
    </location>
</feature>
<keyword evidence="1" id="KW-0732">Signal</keyword>
<dbReference type="Proteomes" id="UP000769780">
    <property type="component" value="Unassembled WGS sequence"/>
</dbReference>
<gene>
    <name evidence="2" type="ORF">H0185_08615</name>
</gene>
<evidence type="ECO:0000313" key="2">
    <source>
        <dbReference type="EMBL" id="MBY0096871.1"/>
    </source>
</evidence>